<proteinExistence type="inferred from homology"/>
<organism evidence="3 4">
    <name type="scientific">Ranatra chinensis</name>
    <dbReference type="NCBI Taxonomy" id="642074"/>
    <lineage>
        <taxon>Eukaryota</taxon>
        <taxon>Metazoa</taxon>
        <taxon>Ecdysozoa</taxon>
        <taxon>Arthropoda</taxon>
        <taxon>Hexapoda</taxon>
        <taxon>Insecta</taxon>
        <taxon>Pterygota</taxon>
        <taxon>Neoptera</taxon>
        <taxon>Paraneoptera</taxon>
        <taxon>Hemiptera</taxon>
        <taxon>Heteroptera</taxon>
        <taxon>Panheteroptera</taxon>
        <taxon>Nepomorpha</taxon>
        <taxon>Nepidae</taxon>
        <taxon>Ranatrinae</taxon>
        <taxon>Ranatra</taxon>
    </lineage>
</organism>
<feature type="transmembrane region" description="Helical" evidence="2">
    <location>
        <begin position="133"/>
        <end position="154"/>
    </location>
</feature>
<feature type="non-terminal residue" evidence="3">
    <location>
        <position position="1"/>
    </location>
</feature>
<keyword evidence="2" id="KW-0472">Membrane</keyword>
<dbReference type="Proteomes" id="UP001558652">
    <property type="component" value="Unassembled WGS sequence"/>
</dbReference>
<gene>
    <name evidence="3" type="ORF">AAG570_010698</name>
</gene>
<feature type="transmembrane region" description="Helical" evidence="2">
    <location>
        <begin position="41"/>
        <end position="65"/>
    </location>
</feature>
<dbReference type="EMBL" id="JBFDAA010000005">
    <property type="protein sequence ID" value="KAL1132746.1"/>
    <property type="molecule type" value="Genomic_DNA"/>
</dbReference>
<comment type="similarity">
    <text evidence="1">Belongs to the LIMR family.</text>
</comment>
<keyword evidence="2" id="KW-0812">Transmembrane</keyword>
<reference evidence="3 4" key="1">
    <citation type="submission" date="2024-07" db="EMBL/GenBank/DDBJ databases">
        <title>Chromosome-level genome assembly of the water stick insect Ranatra chinensis (Heteroptera: Nepidae).</title>
        <authorList>
            <person name="Liu X."/>
        </authorList>
    </citation>
    <scope>NUCLEOTIDE SEQUENCE [LARGE SCALE GENOMIC DNA]</scope>
    <source>
        <strain evidence="3">Cailab_2021Rc</strain>
        <tissue evidence="3">Muscle</tissue>
    </source>
</reference>
<evidence type="ECO:0000313" key="3">
    <source>
        <dbReference type="EMBL" id="KAL1132746.1"/>
    </source>
</evidence>
<dbReference type="Pfam" id="PF04791">
    <property type="entry name" value="LMBR1"/>
    <property type="match status" value="1"/>
</dbReference>
<name>A0ABD0YNC4_9HEMI</name>
<keyword evidence="4" id="KW-1185">Reference proteome</keyword>
<dbReference type="AlphaFoldDB" id="A0ABD0YNC4"/>
<accession>A0ABD0YNC4</accession>
<feature type="transmembrane region" description="Helical" evidence="2">
    <location>
        <begin position="351"/>
        <end position="375"/>
    </location>
</feature>
<evidence type="ECO:0000313" key="4">
    <source>
        <dbReference type="Proteomes" id="UP001558652"/>
    </source>
</evidence>
<evidence type="ECO:0000256" key="2">
    <source>
        <dbReference type="SAM" id="Phobius"/>
    </source>
</evidence>
<feature type="transmembrane region" description="Helical" evidence="2">
    <location>
        <begin position="395"/>
        <end position="412"/>
    </location>
</feature>
<keyword evidence="2" id="KW-1133">Transmembrane helix</keyword>
<sequence length="469" mass="52604">IFLLLFLVLYFLSYAIIDRFRRKDWEDYFSTDEDEVTVYKISLYLCVFSLSVAICAALLLPISIISNEILHLYPKSYYVKWLNHSLIQGIWNLVFLFSNVSLFAFLPFAYLFTESEGFIGYRKGVKSRVIETVTVFSLLAAVVLGLTCVISAMIGNNASRYQSLNDLGNYYLPFLYSCMSFLGVLMLLICTPLGFIRLFGVVSRSLVKPQFLQNINEEYSLALMEEEVLQRRLKNTMLSGECYIRPKPMTPVYTNTEDADLLTLQNGALLTNLTEKLAQVTQRRKQLQDQKDTSSFQRNVVYPTAMLLLLAVTVITVFLVLLNTLQLLIGIKALPSSTTDFTLGLTSLSKLGTVGAAFEVVVIIYLAVTSCVGLYTMPGMSSLRPKVYKTSLPSLIANSAVLLILSSAIPLLSRTLGITNFDLLGDFAKIEWLGNFQVVMLYNFFFAGVSTLCLVKKLTAPVCKELITR</sequence>
<feature type="transmembrane region" description="Helical" evidence="2">
    <location>
        <begin position="432"/>
        <end position="455"/>
    </location>
</feature>
<dbReference type="PANTHER" id="PTHR12625">
    <property type="entry name" value="LIPOCALIN-1 INTERACTING MEMBRANE RECEPTOR LIMR"/>
    <property type="match status" value="1"/>
</dbReference>
<dbReference type="PRINTS" id="PR01692">
    <property type="entry name" value="LIPOCALINIMR"/>
</dbReference>
<feature type="transmembrane region" description="Helical" evidence="2">
    <location>
        <begin position="307"/>
        <end position="331"/>
    </location>
</feature>
<dbReference type="PANTHER" id="PTHR12625:SF0">
    <property type="entry name" value="PROTEIN LILIPOD"/>
    <property type="match status" value="1"/>
</dbReference>
<dbReference type="InterPro" id="IPR008075">
    <property type="entry name" value="LIMR"/>
</dbReference>
<evidence type="ECO:0008006" key="5">
    <source>
        <dbReference type="Google" id="ProtNLM"/>
    </source>
</evidence>
<dbReference type="InterPro" id="IPR006876">
    <property type="entry name" value="LMBR1-like_membr_prot"/>
</dbReference>
<evidence type="ECO:0000256" key="1">
    <source>
        <dbReference type="ARBA" id="ARBA00010487"/>
    </source>
</evidence>
<feature type="transmembrane region" description="Helical" evidence="2">
    <location>
        <begin position="174"/>
        <end position="199"/>
    </location>
</feature>
<comment type="caution">
    <text evidence="3">The sequence shown here is derived from an EMBL/GenBank/DDBJ whole genome shotgun (WGS) entry which is preliminary data.</text>
</comment>
<protein>
    <recommendedName>
        <fullName evidence="5">Protein LMBR1L</fullName>
    </recommendedName>
</protein>